<organism evidence="1 2">
    <name type="scientific">Peronospora belbahrii</name>
    <dbReference type="NCBI Taxonomy" id="622444"/>
    <lineage>
        <taxon>Eukaryota</taxon>
        <taxon>Sar</taxon>
        <taxon>Stramenopiles</taxon>
        <taxon>Oomycota</taxon>
        <taxon>Peronosporomycetes</taxon>
        <taxon>Peronosporales</taxon>
        <taxon>Peronosporaceae</taxon>
        <taxon>Peronospora</taxon>
    </lineage>
</organism>
<protein>
    <recommendedName>
        <fullName evidence="3">PNPLA domain-containing protein</fullName>
    </recommendedName>
</protein>
<comment type="caution">
    <text evidence="1">The sequence shown here is derived from an EMBL/GenBank/DDBJ whole genome shotgun (WGS) entry which is preliminary data.</text>
</comment>
<gene>
    <name evidence="1" type="ORF">PBS003_LOCUS7364</name>
</gene>
<dbReference type="AlphaFoldDB" id="A0AAU9L7P8"/>
<sequence length="178" mass="19520">MKTEKHTSWESLEDLTGSIMTSSLVPFALSGKPCISHRGQWYIDGAFTNFKGVDCDEYSTFADLSFHIAQTVLQSVRSASTALVGYLIPGTWALPSADGSAATQERSPRAVAARLTFKRCGNELTYCPSTGHQSLCSRDERFNFQPIVATLLQRSTASINATPAQQQRHREGGLLLFK</sequence>
<evidence type="ECO:0000313" key="2">
    <source>
        <dbReference type="Proteomes" id="UP001160483"/>
    </source>
</evidence>
<evidence type="ECO:0008006" key="3">
    <source>
        <dbReference type="Google" id="ProtNLM"/>
    </source>
</evidence>
<evidence type="ECO:0000313" key="1">
    <source>
        <dbReference type="EMBL" id="CAH0480749.1"/>
    </source>
</evidence>
<dbReference type="EMBL" id="CAKKTJ010000325">
    <property type="protein sequence ID" value="CAH0480749.1"/>
    <property type="molecule type" value="Genomic_DNA"/>
</dbReference>
<dbReference type="Proteomes" id="UP001160483">
    <property type="component" value="Unassembled WGS sequence"/>
</dbReference>
<reference evidence="1" key="1">
    <citation type="submission" date="2021-11" db="EMBL/GenBank/DDBJ databases">
        <authorList>
            <person name="Islam A."/>
            <person name="Islam S."/>
            <person name="Flora M.S."/>
            <person name="Rahman M."/>
            <person name="Ziaur R.M."/>
            <person name="Epstein J.H."/>
            <person name="Hassan M."/>
            <person name="Klassen M."/>
            <person name="Woodard K."/>
            <person name="Webb A."/>
            <person name="Webby R.J."/>
            <person name="El Zowalaty M.E."/>
        </authorList>
    </citation>
    <scope>NUCLEOTIDE SEQUENCE</scope>
    <source>
        <strain evidence="1">Pbs3</strain>
    </source>
</reference>
<accession>A0AAU9L7P8</accession>
<name>A0AAU9L7P8_9STRA</name>
<proteinExistence type="predicted"/>